<evidence type="ECO:0000313" key="5">
    <source>
        <dbReference type="EMBL" id="VEH16297.1"/>
    </source>
</evidence>
<gene>
    <name evidence="5" type="ORF">NCTC13071_02321</name>
</gene>
<dbReference type="InterPro" id="IPR011990">
    <property type="entry name" value="TPR-like_helical_dom_sf"/>
</dbReference>
<dbReference type="SMART" id="SM00028">
    <property type="entry name" value="TPR"/>
    <property type="match status" value="6"/>
</dbReference>
<feature type="signal peptide" evidence="4">
    <location>
        <begin position="1"/>
        <end position="22"/>
    </location>
</feature>
<dbReference type="RefSeq" id="WP_018919645.1">
    <property type="nucleotide sequence ID" value="NZ_LR134384.1"/>
</dbReference>
<reference evidence="5 6" key="1">
    <citation type="submission" date="2018-12" db="EMBL/GenBank/DDBJ databases">
        <authorList>
            <consortium name="Pathogen Informatics"/>
        </authorList>
    </citation>
    <scope>NUCLEOTIDE SEQUENCE [LARGE SCALE GENOMIC DNA]</scope>
    <source>
        <strain evidence="5 6">NCTC13071</strain>
    </source>
</reference>
<proteinExistence type="predicted"/>
<dbReference type="GeneID" id="85013071"/>
<dbReference type="AlphaFoldDB" id="A0A3S4T708"/>
<keyword evidence="1" id="KW-0677">Repeat</keyword>
<sequence length="477" mass="53803">MKKIKYVVAGLLMMGLSVPAMAQNANYNAMLKPIEQSLKATPNMDAKTLKNLIKDYQKEFKKEPKALVALGEALLMNKQYDEATNIANAVVAKYKDCGDAYILLGDIAAMKDDGGNAAMWYEQSMSMDPKNPQGYMRYSNVYRKRSPEESERALNLLKQNCPDFPIEAEAGNNFYLAGNYAKAYEYFSKTNKDKLEEYYLVGYAVSAYMANKKDESLDISKFGIQKFAKDITFDRVALWSAVDLQKNDEAINFAKVIINTDSVEKSARDYIYYGLALKGNKQYDEAIAQYQKAFDLTKDDYKPYQYMADTYAEMGQEDKALECNEIYMAHNQNATPSDFAKLANIYVQKAEKAGPTKQANLDKAYGIYNQMAEKWPTIAAWVNNMAGMQASKAGQDEKGAEFFQKAVDLLANKADRQEDETSTLKSALANLGYYYWVTKNDLEAAKPYYEQLVKLDPEDKNARAALGLDAQEEAPKQ</sequence>
<dbReference type="InterPro" id="IPR019734">
    <property type="entry name" value="TPR_rpt"/>
</dbReference>
<evidence type="ECO:0000256" key="2">
    <source>
        <dbReference type="ARBA" id="ARBA00022803"/>
    </source>
</evidence>
<evidence type="ECO:0000313" key="6">
    <source>
        <dbReference type="Proteomes" id="UP000274578"/>
    </source>
</evidence>
<feature type="repeat" description="TPR" evidence="3">
    <location>
        <begin position="267"/>
        <end position="300"/>
    </location>
</feature>
<dbReference type="Gene3D" id="1.25.40.10">
    <property type="entry name" value="Tetratricopeptide repeat domain"/>
    <property type="match status" value="2"/>
</dbReference>
<dbReference type="SUPFAM" id="SSF48452">
    <property type="entry name" value="TPR-like"/>
    <property type="match status" value="2"/>
</dbReference>
<feature type="repeat" description="TPR" evidence="3">
    <location>
        <begin position="98"/>
        <end position="131"/>
    </location>
</feature>
<keyword evidence="4" id="KW-0732">Signal</keyword>
<evidence type="ECO:0000256" key="4">
    <source>
        <dbReference type="SAM" id="SignalP"/>
    </source>
</evidence>
<evidence type="ECO:0000256" key="3">
    <source>
        <dbReference type="PROSITE-ProRule" id="PRU00339"/>
    </source>
</evidence>
<dbReference type="Proteomes" id="UP000274578">
    <property type="component" value="Chromosome 1"/>
</dbReference>
<protein>
    <submittedName>
        <fullName evidence="5">Photosystem I assembly protein Ycf3</fullName>
    </submittedName>
</protein>
<keyword evidence="2 3" id="KW-0802">TPR repeat</keyword>
<dbReference type="Pfam" id="PF13432">
    <property type="entry name" value="TPR_16"/>
    <property type="match status" value="1"/>
</dbReference>
<dbReference type="KEGG" id="poc:NCTC13071_02321"/>
<dbReference type="InterPro" id="IPR051012">
    <property type="entry name" value="CellSynth/LPSAsmb/PSIAsmb"/>
</dbReference>
<dbReference type="Pfam" id="PF13181">
    <property type="entry name" value="TPR_8"/>
    <property type="match status" value="2"/>
</dbReference>
<accession>A0A3S4T708</accession>
<organism evidence="5 6">
    <name type="scientific">Segatella oris</name>
    <dbReference type="NCBI Taxonomy" id="28135"/>
    <lineage>
        <taxon>Bacteria</taxon>
        <taxon>Pseudomonadati</taxon>
        <taxon>Bacteroidota</taxon>
        <taxon>Bacteroidia</taxon>
        <taxon>Bacteroidales</taxon>
        <taxon>Prevotellaceae</taxon>
        <taxon>Segatella</taxon>
    </lineage>
</organism>
<dbReference type="PANTHER" id="PTHR45586">
    <property type="entry name" value="TPR REPEAT-CONTAINING PROTEIN PA4667"/>
    <property type="match status" value="1"/>
</dbReference>
<dbReference type="EMBL" id="LR134384">
    <property type="protein sequence ID" value="VEH16297.1"/>
    <property type="molecule type" value="Genomic_DNA"/>
</dbReference>
<name>A0A3S4T708_9BACT</name>
<feature type="chain" id="PRO_5018762851" evidence="4">
    <location>
        <begin position="23"/>
        <end position="477"/>
    </location>
</feature>
<dbReference type="PROSITE" id="PS50005">
    <property type="entry name" value="TPR"/>
    <property type="match status" value="2"/>
</dbReference>
<evidence type="ECO:0000256" key="1">
    <source>
        <dbReference type="ARBA" id="ARBA00022737"/>
    </source>
</evidence>
<dbReference type="PANTHER" id="PTHR45586:SF1">
    <property type="entry name" value="LIPOPOLYSACCHARIDE ASSEMBLY PROTEIN B"/>
    <property type="match status" value="1"/>
</dbReference>